<dbReference type="AlphaFoldDB" id="X1TWX4"/>
<organism evidence="1">
    <name type="scientific">marine sediment metagenome</name>
    <dbReference type="NCBI Taxonomy" id="412755"/>
    <lineage>
        <taxon>unclassified sequences</taxon>
        <taxon>metagenomes</taxon>
        <taxon>ecological metagenomes</taxon>
    </lineage>
</organism>
<evidence type="ECO:0000313" key="1">
    <source>
        <dbReference type="EMBL" id="GAJ09843.1"/>
    </source>
</evidence>
<accession>X1TWX4</accession>
<name>X1TWX4_9ZZZZ</name>
<sequence>MQSAGYDDFMAARYLEASLPYPSIPDVIRWARYIGDYDNPEPTAVSRHYIDSRDFDLWDWTTWEKLSTIQCQSLLKRGKMTDADFYAEIGRIGWHKVDRDNVKDLSYVLPNSMLLVQGGLIQGDSTENILENISKGDIHPDYARTYLDAVLTKPASIDMVAYQLRKDPTLSVLETELKKIGIHPDYTKIYKELAYQIPPVADIITMAVREAFTPAIAEKFGQYQDFPADLEKYAG</sequence>
<proteinExistence type="predicted"/>
<comment type="caution">
    <text evidence="1">The sequence shown here is derived from an EMBL/GenBank/DDBJ whole genome shotgun (WGS) entry which is preliminary data.</text>
</comment>
<protein>
    <submittedName>
        <fullName evidence="1">Uncharacterized protein</fullName>
    </submittedName>
</protein>
<dbReference type="EMBL" id="BARW01026837">
    <property type="protein sequence ID" value="GAJ09843.1"/>
    <property type="molecule type" value="Genomic_DNA"/>
</dbReference>
<feature type="non-terminal residue" evidence="1">
    <location>
        <position position="235"/>
    </location>
</feature>
<reference evidence="1" key="1">
    <citation type="journal article" date="2014" name="Front. Microbiol.">
        <title>High frequency of phylogenetically diverse reductive dehalogenase-homologous genes in deep subseafloor sedimentary metagenomes.</title>
        <authorList>
            <person name="Kawai M."/>
            <person name="Futagami T."/>
            <person name="Toyoda A."/>
            <person name="Takaki Y."/>
            <person name="Nishi S."/>
            <person name="Hori S."/>
            <person name="Arai W."/>
            <person name="Tsubouchi T."/>
            <person name="Morono Y."/>
            <person name="Uchiyama I."/>
            <person name="Ito T."/>
            <person name="Fujiyama A."/>
            <person name="Inagaki F."/>
            <person name="Takami H."/>
        </authorList>
    </citation>
    <scope>NUCLEOTIDE SEQUENCE</scope>
    <source>
        <strain evidence="1">Expedition CK06-06</strain>
    </source>
</reference>
<gene>
    <name evidence="1" type="ORF">S12H4_43687</name>
</gene>